<dbReference type="GO" id="GO:0035336">
    <property type="term" value="P:long-chain fatty-acyl-CoA metabolic process"/>
    <property type="evidence" value="ECO:0007669"/>
    <property type="project" value="TreeGrafter"/>
</dbReference>
<dbReference type="InterPro" id="IPR013120">
    <property type="entry name" value="FAR_NAD-bd"/>
</dbReference>
<gene>
    <name evidence="3" type="ORF">CAPTEDRAFT_119999</name>
</gene>
<name>R7UND8_CAPTE</name>
<organism evidence="3">
    <name type="scientific">Capitella teleta</name>
    <name type="common">Polychaete worm</name>
    <dbReference type="NCBI Taxonomy" id="283909"/>
    <lineage>
        <taxon>Eukaryota</taxon>
        <taxon>Metazoa</taxon>
        <taxon>Spiralia</taxon>
        <taxon>Lophotrochozoa</taxon>
        <taxon>Annelida</taxon>
        <taxon>Polychaeta</taxon>
        <taxon>Sedentaria</taxon>
        <taxon>Scolecida</taxon>
        <taxon>Capitellidae</taxon>
        <taxon>Capitella</taxon>
    </lineage>
</organism>
<proteinExistence type="inferred from homology"/>
<dbReference type="Gene3D" id="3.40.50.720">
    <property type="entry name" value="NAD(P)-binding Rossmann-like Domain"/>
    <property type="match status" value="1"/>
</dbReference>
<keyword evidence="5" id="KW-1185">Reference proteome</keyword>
<evidence type="ECO:0000259" key="2">
    <source>
        <dbReference type="Pfam" id="PF07993"/>
    </source>
</evidence>
<evidence type="ECO:0000313" key="5">
    <source>
        <dbReference type="Proteomes" id="UP000014760"/>
    </source>
</evidence>
<dbReference type="GO" id="GO:0005777">
    <property type="term" value="C:peroxisome"/>
    <property type="evidence" value="ECO:0007669"/>
    <property type="project" value="TreeGrafter"/>
</dbReference>
<dbReference type="EC" id="1.2.1.84" evidence="1"/>
<dbReference type="EMBL" id="AMQN01007826">
    <property type="status" value="NOT_ANNOTATED_CDS"/>
    <property type="molecule type" value="Genomic_DNA"/>
</dbReference>
<dbReference type="PANTHER" id="PTHR11011:SF45">
    <property type="entry name" value="FATTY ACYL-COA REDUCTASE CG8306-RELATED"/>
    <property type="match status" value="1"/>
</dbReference>
<keyword evidence="1" id="KW-0444">Lipid biosynthesis</keyword>
<evidence type="ECO:0000313" key="4">
    <source>
        <dbReference type="EnsemblMetazoa" id="CapteP119999"/>
    </source>
</evidence>
<dbReference type="CDD" id="cd05236">
    <property type="entry name" value="FAR-N_SDR_e"/>
    <property type="match status" value="1"/>
</dbReference>
<feature type="non-terminal residue" evidence="3">
    <location>
        <position position="286"/>
    </location>
</feature>
<comment type="function">
    <text evidence="1">Catalyzes the reduction of fatty acyl-CoA to fatty alcohols.</text>
</comment>
<feature type="domain" description="Thioester reductase (TE)" evidence="2">
    <location>
        <begin position="15"/>
        <end position="284"/>
    </location>
</feature>
<evidence type="ECO:0000256" key="1">
    <source>
        <dbReference type="RuleBase" id="RU363097"/>
    </source>
</evidence>
<dbReference type="GO" id="GO:0080019">
    <property type="term" value="F:alcohol-forming very long-chain fatty acyl-CoA reductase activity"/>
    <property type="evidence" value="ECO:0007669"/>
    <property type="project" value="InterPro"/>
</dbReference>
<keyword evidence="1" id="KW-0560">Oxidoreductase</keyword>
<dbReference type="PANTHER" id="PTHR11011">
    <property type="entry name" value="MALE STERILITY PROTEIN 2-RELATED"/>
    <property type="match status" value="1"/>
</dbReference>
<comment type="catalytic activity">
    <reaction evidence="1">
        <text>a long-chain fatty acyl-CoA + 2 NADPH + 2 H(+) = a long-chain primary fatty alcohol + 2 NADP(+) + CoA</text>
        <dbReference type="Rhea" id="RHEA:52716"/>
        <dbReference type="ChEBI" id="CHEBI:15378"/>
        <dbReference type="ChEBI" id="CHEBI:57287"/>
        <dbReference type="ChEBI" id="CHEBI:57783"/>
        <dbReference type="ChEBI" id="CHEBI:58349"/>
        <dbReference type="ChEBI" id="CHEBI:77396"/>
        <dbReference type="ChEBI" id="CHEBI:83139"/>
        <dbReference type="EC" id="1.2.1.84"/>
    </reaction>
</comment>
<dbReference type="HOGENOM" id="CLU_024661_2_0_1"/>
<reference evidence="3 5" key="2">
    <citation type="journal article" date="2013" name="Nature">
        <title>Insights into bilaterian evolution from three spiralian genomes.</title>
        <authorList>
            <person name="Simakov O."/>
            <person name="Marletaz F."/>
            <person name="Cho S.J."/>
            <person name="Edsinger-Gonzales E."/>
            <person name="Havlak P."/>
            <person name="Hellsten U."/>
            <person name="Kuo D.H."/>
            <person name="Larsson T."/>
            <person name="Lv J."/>
            <person name="Arendt D."/>
            <person name="Savage R."/>
            <person name="Osoegawa K."/>
            <person name="de Jong P."/>
            <person name="Grimwood J."/>
            <person name="Chapman J.A."/>
            <person name="Shapiro H."/>
            <person name="Aerts A."/>
            <person name="Otillar R.P."/>
            <person name="Terry A.Y."/>
            <person name="Boore J.L."/>
            <person name="Grigoriev I.V."/>
            <person name="Lindberg D.R."/>
            <person name="Seaver E.C."/>
            <person name="Weisblat D.A."/>
            <person name="Putnam N.H."/>
            <person name="Rokhsar D.S."/>
        </authorList>
    </citation>
    <scope>NUCLEOTIDE SEQUENCE</scope>
    <source>
        <strain evidence="3 5">I ESC-2004</strain>
    </source>
</reference>
<dbReference type="GO" id="GO:0102965">
    <property type="term" value="F:alcohol-forming long-chain fatty acyl-CoA reductase activity"/>
    <property type="evidence" value="ECO:0007669"/>
    <property type="project" value="UniProtKB-EC"/>
</dbReference>
<dbReference type="OrthoDB" id="429813at2759"/>
<protein>
    <recommendedName>
        <fullName evidence="1">Fatty acyl-CoA reductase</fullName>
        <ecNumber evidence="1">1.2.1.84</ecNumber>
    </recommendedName>
</protein>
<dbReference type="Proteomes" id="UP000014760">
    <property type="component" value="Unassembled WGS sequence"/>
</dbReference>
<reference evidence="4" key="3">
    <citation type="submission" date="2015-06" db="UniProtKB">
        <authorList>
            <consortium name="EnsemblMetazoa"/>
        </authorList>
    </citation>
    <scope>IDENTIFICATION</scope>
</reference>
<accession>R7UND8</accession>
<dbReference type="InterPro" id="IPR026055">
    <property type="entry name" value="FAR"/>
</dbReference>
<comment type="similarity">
    <text evidence="1">Belongs to the fatty acyl-CoA reductase family.</text>
</comment>
<keyword evidence="1" id="KW-0443">Lipid metabolism</keyword>
<evidence type="ECO:0000313" key="3">
    <source>
        <dbReference type="EMBL" id="ELU05462.1"/>
    </source>
</evidence>
<dbReference type="EMBL" id="KB301483">
    <property type="protein sequence ID" value="ELU05462.1"/>
    <property type="molecule type" value="Genomic_DNA"/>
</dbReference>
<sequence>MATIQDFYRDRDVFLTGASGFLGKQILEKLLRSCNVRHVYVLVRPKRGRSSEERKDILLKSEIFTPLKMTDQSFSTRVVLIAGDMTSPGMGLQEGDAELLRREVSVVLHAAASVNFTEKIRDAVTVNVLALKEMIKFCKSLPHLQAFVHISTAYVHCYDPFTPECIVKPKESPQVVLDLVKNETDQRLEELTPKLIHPWPNTYTYTKCLAEWMLQEEADDLPCCIFRPSIIGASAEEPYRGWVDNFNAATGILAGIGIGVCNPVYGDASNKADVVPVDLCANAVIA</sequence>
<dbReference type="OMA" id="FANCDED"/>
<reference evidence="5" key="1">
    <citation type="submission" date="2012-12" db="EMBL/GenBank/DDBJ databases">
        <authorList>
            <person name="Hellsten U."/>
            <person name="Grimwood J."/>
            <person name="Chapman J.A."/>
            <person name="Shapiro H."/>
            <person name="Aerts A."/>
            <person name="Otillar R.P."/>
            <person name="Terry A.Y."/>
            <person name="Boore J.L."/>
            <person name="Simakov O."/>
            <person name="Marletaz F."/>
            <person name="Cho S.-J."/>
            <person name="Edsinger-Gonzales E."/>
            <person name="Havlak P."/>
            <person name="Kuo D.-H."/>
            <person name="Larsson T."/>
            <person name="Lv J."/>
            <person name="Arendt D."/>
            <person name="Savage R."/>
            <person name="Osoegawa K."/>
            <person name="de Jong P."/>
            <person name="Lindberg D.R."/>
            <person name="Seaver E.C."/>
            <person name="Weisblat D.A."/>
            <person name="Putnam N.H."/>
            <person name="Grigoriev I.V."/>
            <person name="Rokhsar D.S."/>
        </authorList>
    </citation>
    <scope>NUCLEOTIDE SEQUENCE</scope>
    <source>
        <strain evidence="5">I ESC-2004</strain>
    </source>
</reference>
<dbReference type="STRING" id="283909.R7UND8"/>
<dbReference type="Pfam" id="PF07993">
    <property type="entry name" value="NAD_binding_4"/>
    <property type="match status" value="1"/>
</dbReference>
<dbReference type="AlphaFoldDB" id="R7UND8"/>
<keyword evidence="1" id="KW-0521">NADP</keyword>
<dbReference type="EnsemblMetazoa" id="CapteT119999">
    <property type="protein sequence ID" value="CapteP119999"/>
    <property type="gene ID" value="CapteG119999"/>
</dbReference>
<dbReference type="SUPFAM" id="SSF51735">
    <property type="entry name" value="NAD(P)-binding Rossmann-fold domains"/>
    <property type="match status" value="1"/>
</dbReference>
<dbReference type="InterPro" id="IPR036291">
    <property type="entry name" value="NAD(P)-bd_dom_sf"/>
</dbReference>